<dbReference type="EMBL" id="JAGUCO010000010">
    <property type="protein sequence ID" value="MBS2099342.1"/>
    <property type="molecule type" value="Genomic_DNA"/>
</dbReference>
<proteinExistence type="predicted"/>
<comment type="caution">
    <text evidence="2">The sequence shown here is derived from an EMBL/GenBank/DDBJ whole genome shotgun (WGS) entry which is preliminary data.</text>
</comment>
<dbReference type="Pfam" id="PF01656">
    <property type="entry name" value="CbiA"/>
    <property type="match status" value="1"/>
</dbReference>
<dbReference type="SUPFAM" id="SSF54862">
    <property type="entry name" value="4Fe-4S ferredoxins"/>
    <property type="match status" value="1"/>
</dbReference>
<dbReference type="CDD" id="cd03110">
    <property type="entry name" value="SIMIBI_bact_arch"/>
    <property type="match status" value="1"/>
</dbReference>
<dbReference type="InterPro" id="IPR017896">
    <property type="entry name" value="4Fe4S_Fe-S-bd"/>
</dbReference>
<dbReference type="Gene3D" id="3.40.50.300">
    <property type="entry name" value="P-loop containing nucleotide triphosphate hydrolases"/>
    <property type="match status" value="1"/>
</dbReference>
<accession>A0ABS5JWQ7</accession>
<dbReference type="SUPFAM" id="SSF52540">
    <property type="entry name" value="P-loop containing nucleoside triphosphate hydrolases"/>
    <property type="match status" value="1"/>
</dbReference>
<evidence type="ECO:0000313" key="2">
    <source>
        <dbReference type="EMBL" id="MBS2099342.1"/>
    </source>
</evidence>
<dbReference type="PANTHER" id="PTHR43534">
    <property type="entry name" value="MIND SUPERFAMILY P-LOOP ATPASE CONTAINING AN INSERTED FERREDOXIN DOMAIN"/>
    <property type="match status" value="1"/>
</dbReference>
<dbReference type="InterPro" id="IPR002586">
    <property type="entry name" value="CobQ/CobB/MinD/ParA_Nub-bd_dom"/>
</dbReference>
<dbReference type="RefSeq" id="WP_212216586.1">
    <property type="nucleotide sequence ID" value="NZ_JAGUCO010000010.1"/>
</dbReference>
<evidence type="ECO:0000313" key="3">
    <source>
        <dbReference type="Proteomes" id="UP000708576"/>
    </source>
</evidence>
<protein>
    <submittedName>
        <fullName evidence="2">(4Fe-4S)-binding protein</fullName>
    </submittedName>
</protein>
<feature type="domain" description="4Fe-4S ferredoxin-type" evidence="1">
    <location>
        <begin position="59"/>
        <end position="88"/>
    </location>
</feature>
<dbReference type="PANTHER" id="PTHR43534:SF1">
    <property type="entry name" value="4FE-4S CLUSTER CONTAINING PARA FAMILY ATPASE PROTEIN"/>
    <property type="match status" value="1"/>
</dbReference>
<feature type="domain" description="4Fe-4S ferredoxin-type" evidence="1">
    <location>
        <begin position="89"/>
        <end position="118"/>
    </location>
</feature>
<gene>
    <name evidence="2" type="ORF">KEM10_13695</name>
</gene>
<name>A0ABS5JWQ7_9BACT</name>
<sequence length="303" mass="33087">MLEITVLSGKGGSGKTTISAALASLFTSAVICDNDVDAADLFLLLNPVIKEQGSFLSGQTASIKTEICSSCGLCQSLCRFNAIELNNNDEYVVNPFNCEGCRLCERACLQQAITTVQNDGHRWYESSTRFGSFVHAQMEPGEENSGKLVTFIRKKAKDLAVNQAANVILNDGPPGIGCPVIASLSGTNMVLLVIEPTLSGHHDALRVVDLINSFNIPGYAILNKSGINKEVEKTIIADLKKLNIPLLGKIPYAKEFWEAMKEQQNIFEYAPSSQPAQAIQTIWHNLIQYQPEITTESKIITHQ</sequence>
<dbReference type="Proteomes" id="UP000708576">
    <property type="component" value="Unassembled WGS sequence"/>
</dbReference>
<evidence type="ECO:0000259" key="1">
    <source>
        <dbReference type="PROSITE" id="PS51379"/>
    </source>
</evidence>
<dbReference type="PROSITE" id="PS51379">
    <property type="entry name" value="4FE4S_FER_2"/>
    <property type="match status" value="2"/>
</dbReference>
<dbReference type="Gene3D" id="3.30.70.20">
    <property type="match status" value="1"/>
</dbReference>
<reference evidence="2 3" key="1">
    <citation type="journal article" date="2015" name="Int. J. Syst. Evol. Microbiol.">
        <title>Carboxylicivirga linearis sp. nov., isolated from a sea cucumber culture pond.</title>
        <authorList>
            <person name="Wang F.Q."/>
            <person name="Zhou Y.X."/>
            <person name="Lin X.Z."/>
            <person name="Chen G.J."/>
            <person name="Du Z.J."/>
        </authorList>
    </citation>
    <scope>NUCLEOTIDE SEQUENCE [LARGE SCALE GENOMIC DNA]</scope>
    <source>
        <strain evidence="2 3">FB218</strain>
    </source>
</reference>
<dbReference type="InterPro" id="IPR027417">
    <property type="entry name" value="P-loop_NTPase"/>
</dbReference>
<keyword evidence="3" id="KW-1185">Reference proteome</keyword>
<organism evidence="2 3">
    <name type="scientific">Carboxylicivirga linearis</name>
    <dbReference type="NCBI Taxonomy" id="1628157"/>
    <lineage>
        <taxon>Bacteria</taxon>
        <taxon>Pseudomonadati</taxon>
        <taxon>Bacteroidota</taxon>
        <taxon>Bacteroidia</taxon>
        <taxon>Marinilabiliales</taxon>
        <taxon>Marinilabiliaceae</taxon>
        <taxon>Carboxylicivirga</taxon>
    </lineage>
</organism>